<proteinExistence type="predicted"/>
<comment type="caution">
    <text evidence="7">The sequence shown here is derived from an EMBL/GenBank/DDBJ whole genome shotgun (WGS) entry which is preliminary data.</text>
</comment>
<evidence type="ECO:0000256" key="2">
    <source>
        <dbReference type="ARBA" id="ARBA00023125"/>
    </source>
</evidence>
<evidence type="ECO:0000256" key="5">
    <source>
        <dbReference type="SAM" id="MobiDB-lite"/>
    </source>
</evidence>
<dbReference type="PANTHER" id="PTHR31719">
    <property type="entry name" value="NAC TRANSCRIPTION FACTOR 56"/>
    <property type="match status" value="1"/>
</dbReference>
<reference evidence="7 8" key="1">
    <citation type="journal article" date="2023" name="bioRxiv">
        <title>Genome report: Whole genome sequence and annotation of Penstemon davidsonii.</title>
        <authorList>
            <person name="Ostevik K.L."/>
            <person name="Alabady M."/>
            <person name="Zhang M."/>
            <person name="Rausher M.D."/>
        </authorList>
    </citation>
    <scope>NUCLEOTIDE SEQUENCE [LARGE SCALE GENOMIC DNA]</scope>
    <source>
        <strain evidence="7">DNT005</strain>
        <tissue evidence="7">Whole leaf</tissue>
    </source>
</reference>
<keyword evidence="2" id="KW-0238">DNA-binding</keyword>
<keyword evidence="1" id="KW-0805">Transcription regulation</keyword>
<evidence type="ECO:0000313" key="7">
    <source>
        <dbReference type="EMBL" id="KAK4482420.1"/>
    </source>
</evidence>
<evidence type="ECO:0000256" key="3">
    <source>
        <dbReference type="ARBA" id="ARBA00023163"/>
    </source>
</evidence>
<keyword evidence="4" id="KW-0539">Nucleus</keyword>
<dbReference type="Pfam" id="PF02365">
    <property type="entry name" value="NAM"/>
    <property type="match status" value="1"/>
</dbReference>
<accession>A0ABR0CZN5</accession>
<sequence length="345" mass="39399">MEANLQQPCSTKDDQIEIVKVYVLPPGARFVPKDHELIVDHLMKKVMNEPVPYLSITEIDLAKHSPQELSEIYDCNEEKEWYFYSPRDRKYPNGIRPNRAAGNGYWKATGADKLIYYGDKEVGKKKSLVYYEGKPPQGNKTNWIMHEYRTTKPNAKRTGLPNDMRLDDWVLCRIYKKSNRSSKNQGQTQQYVVAEENNPNNSVEFEHSNALFDNNNISVDDTYANPTPNVIPSLEPSITNNSMYMGGGAQPPTATGLSSTEKPASNSHYHNQNFQNQIPNPTSTHLNAEEETKEIKLADMFQDVNDYSFLTTLSDLSSADFVNYIRNLDNVLYNDNQLLPRINES</sequence>
<evidence type="ECO:0000256" key="1">
    <source>
        <dbReference type="ARBA" id="ARBA00023015"/>
    </source>
</evidence>
<dbReference type="PROSITE" id="PS51005">
    <property type="entry name" value="NAC"/>
    <property type="match status" value="1"/>
</dbReference>
<dbReference type="InterPro" id="IPR003441">
    <property type="entry name" value="NAC-dom"/>
</dbReference>
<name>A0ABR0CZN5_9LAMI</name>
<keyword evidence="8" id="KW-1185">Reference proteome</keyword>
<dbReference type="InterPro" id="IPR036093">
    <property type="entry name" value="NAC_dom_sf"/>
</dbReference>
<dbReference type="Proteomes" id="UP001291926">
    <property type="component" value="Unassembled WGS sequence"/>
</dbReference>
<feature type="compositionally biased region" description="Polar residues" evidence="5">
    <location>
        <begin position="252"/>
        <end position="282"/>
    </location>
</feature>
<feature type="region of interest" description="Disordered" evidence="5">
    <location>
        <begin position="249"/>
        <end position="282"/>
    </location>
</feature>
<evidence type="ECO:0000256" key="4">
    <source>
        <dbReference type="ARBA" id="ARBA00023242"/>
    </source>
</evidence>
<dbReference type="SUPFAM" id="SSF101941">
    <property type="entry name" value="NAC domain"/>
    <property type="match status" value="1"/>
</dbReference>
<feature type="domain" description="NAC" evidence="6">
    <location>
        <begin position="24"/>
        <end position="177"/>
    </location>
</feature>
<protein>
    <recommendedName>
        <fullName evidence="6">NAC domain-containing protein</fullName>
    </recommendedName>
</protein>
<dbReference type="EMBL" id="JAYDYQ010002534">
    <property type="protein sequence ID" value="KAK4482420.1"/>
    <property type="molecule type" value="Genomic_DNA"/>
</dbReference>
<evidence type="ECO:0000259" key="6">
    <source>
        <dbReference type="PROSITE" id="PS51005"/>
    </source>
</evidence>
<keyword evidence="3" id="KW-0804">Transcription</keyword>
<organism evidence="7 8">
    <name type="scientific">Penstemon davidsonii</name>
    <dbReference type="NCBI Taxonomy" id="160366"/>
    <lineage>
        <taxon>Eukaryota</taxon>
        <taxon>Viridiplantae</taxon>
        <taxon>Streptophyta</taxon>
        <taxon>Embryophyta</taxon>
        <taxon>Tracheophyta</taxon>
        <taxon>Spermatophyta</taxon>
        <taxon>Magnoliopsida</taxon>
        <taxon>eudicotyledons</taxon>
        <taxon>Gunneridae</taxon>
        <taxon>Pentapetalae</taxon>
        <taxon>asterids</taxon>
        <taxon>lamiids</taxon>
        <taxon>Lamiales</taxon>
        <taxon>Plantaginaceae</taxon>
        <taxon>Cheloneae</taxon>
        <taxon>Penstemon</taxon>
    </lineage>
</organism>
<dbReference type="PANTHER" id="PTHR31719:SF213">
    <property type="entry name" value="NAC DOMAIN-CONTAINING PROTEIN"/>
    <property type="match status" value="1"/>
</dbReference>
<gene>
    <name evidence="7" type="ORF">RD792_009575</name>
</gene>
<dbReference type="Gene3D" id="2.170.150.80">
    <property type="entry name" value="NAC domain"/>
    <property type="match status" value="1"/>
</dbReference>
<evidence type="ECO:0000313" key="8">
    <source>
        <dbReference type="Proteomes" id="UP001291926"/>
    </source>
</evidence>